<dbReference type="Pfam" id="PF04492">
    <property type="entry name" value="Phage_rep_O"/>
    <property type="match status" value="1"/>
</dbReference>
<evidence type="ECO:0000313" key="2">
    <source>
        <dbReference type="EMBL" id="MBB6050737.1"/>
    </source>
</evidence>
<dbReference type="EMBL" id="JACHGW010000002">
    <property type="protein sequence ID" value="MBB6050737.1"/>
    <property type="molecule type" value="Genomic_DNA"/>
</dbReference>
<reference evidence="2 3" key="1">
    <citation type="submission" date="2020-08" db="EMBL/GenBank/DDBJ databases">
        <title>Genomic Encyclopedia of Type Strains, Phase IV (KMG-IV): sequencing the most valuable type-strain genomes for metagenomic binning, comparative biology and taxonomic classification.</title>
        <authorList>
            <person name="Goeker M."/>
        </authorList>
    </citation>
    <scope>NUCLEOTIDE SEQUENCE [LARGE SCALE GENOMIC DNA]</scope>
    <source>
        <strain evidence="2 3">DSM 23562</strain>
    </source>
</reference>
<dbReference type="InterPro" id="IPR036388">
    <property type="entry name" value="WH-like_DNA-bd_sf"/>
</dbReference>
<protein>
    <submittedName>
        <fullName evidence="2">Phage replication O-like protein O</fullName>
    </submittedName>
</protein>
<evidence type="ECO:0000313" key="3">
    <source>
        <dbReference type="Proteomes" id="UP000520814"/>
    </source>
</evidence>
<name>A0A7W9SQ10_ARMRO</name>
<comment type="caution">
    <text evidence="2">The sequence shown here is derived from an EMBL/GenBank/DDBJ whole genome shotgun (WGS) entry which is preliminary data.</text>
</comment>
<feature type="domain" description="Bacteriophage lambda Replication protein O N-terminal" evidence="1">
    <location>
        <begin position="5"/>
        <end position="77"/>
    </location>
</feature>
<dbReference type="InterPro" id="IPR006497">
    <property type="entry name" value="Phage_lambda_VrpO_N"/>
</dbReference>
<dbReference type="GO" id="GO:0006260">
    <property type="term" value="P:DNA replication"/>
    <property type="evidence" value="ECO:0007669"/>
    <property type="project" value="InterPro"/>
</dbReference>
<keyword evidence="3" id="KW-1185">Reference proteome</keyword>
<dbReference type="Proteomes" id="UP000520814">
    <property type="component" value="Unassembled WGS sequence"/>
</dbReference>
<dbReference type="Gene3D" id="1.10.10.10">
    <property type="entry name" value="Winged helix-like DNA-binding domain superfamily/Winged helix DNA-binding domain"/>
    <property type="match status" value="1"/>
</dbReference>
<evidence type="ECO:0000259" key="1">
    <source>
        <dbReference type="Pfam" id="PF04492"/>
    </source>
</evidence>
<gene>
    <name evidence="2" type="ORF">HNQ39_002528</name>
</gene>
<sequence>MRVTGGFTALPNTLITLLPGLSGAQWKVLCVVVRQTIGRQRRQAPIAHRYLVGATGLASSTVSEAISLLVSEGILVVLDGNGRELGSALQRQRRGLLTFRLHPDFEVADTVET</sequence>
<proteinExistence type="predicted"/>
<organism evidence="2 3">
    <name type="scientific">Armatimonas rosea</name>
    <dbReference type="NCBI Taxonomy" id="685828"/>
    <lineage>
        <taxon>Bacteria</taxon>
        <taxon>Bacillati</taxon>
        <taxon>Armatimonadota</taxon>
        <taxon>Armatimonadia</taxon>
        <taxon>Armatimonadales</taxon>
        <taxon>Armatimonadaceae</taxon>
        <taxon>Armatimonas</taxon>
    </lineage>
</organism>
<dbReference type="AlphaFoldDB" id="A0A7W9SQ10"/>
<dbReference type="RefSeq" id="WP_184196244.1">
    <property type="nucleotide sequence ID" value="NZ_JACHGW010000002.1"/>
</dbReference>
<accession>A0A7W9SQ10</accession>